<reference evidence="4" key="1">
    <citation type="journal article" date="2020" name="mSystems">
        <title>Genome- and Community-Level Interaction Insights into Carbon Utilization and Element Cycling Functions of Hydrothermarchaeota in Hydrothermal Sediment.</title>
        <authorList>
            <person name="Zhou Z."/>
            <person name="Liu Y."/>
            <person name="Xu W."/>
            <person name="Pan J."/>
            <person name="Luo Z.H."/>
            <person name="Li M."/>
        </authorList>
    </citation>
    <scope>NUCLEOTIDE SEQUENCE [LARGE SCALE GENOMIC DNA]</scope>
    <source>
        <strain evidence="4">SpSt-418</strain>
    </source>
</reference>
<evidence type="ECO:0000256" key="3">
    <source>
        <dbReference type="SAM" id="Phobius"/>
    </source>
</evidence>
<dbReference type="Pfam" id="PF02632">
    <property type="entry name" value="BioY"/>
    <property type="match status" value="1"/>
</dbReference>
<keyword evidence="3" id="KW-1133">Transmembrane helix</keyword>
<comment type="caution">
    <text evidence="4">The sequence shown here is derived from an EMBL/GenBank/DDBJ whole genome shotgun (WGS) entry which is preliminary data.</text>
</comment>
<proteinExistence type="inferred from homology"/>
<dbReference type="EMBL" id="DSRU01000260">
    <property type="protein sequence ID" value="HFM99660.1"/>
    <property type="molecule type" value="Genomic_DNA"/>
</dbReference>
<protein>
    <recommendedName>
        <fullName evidence="2">Biotin transporter</fullName>
    </recommendedName>
</protein>
<keyword evidence="2" id="KW-0813">Transport</keyword>
<keyword evidence="2" id="KW-1003">Cell membrane</keyword>
<dbReference type="GO" id="GO:0005886">
    <property type="term" value="C:plasma membrane"/>
    <property type="evidence" value="ECO:0007669"/>
    <property type="project" value="UniProtKB-SubCell"/>
</dbReference>
<dbReference type="PIRSF" id="PIRSF016661">
    <property type="entry name" value="BioY"/>
    <property type="match status" value="1"/>
</dbReference>
<evidence type="ECO:0000313" key="4">
    <source>
        <dbReference type="EMBL" id="HFM99660.1"/>
    </source>
</evidence>
<evidence type="ECO:0000256" key="1">
    <source>
        <dbReference type="ARBA" id="ARBA00010692"/>
    </source>
</evidence>
<keyword evidence="2 3" id="KW-0472">Membrane</keyword>
<feature type="transmembrane region" description="Helical" evidence="3">
    <location>
        <begin position="41"/>
        <end position="59"/>
    </location>
</feature>
<feature type="transmembrane region" description="Helical" evidence="3">
    <location>
        <begin position="168"/>
        <end position="189"/>
    </location>
</feature>
<accession>A0A7C3PJK8</accession>
<feature type="transmembrane region" description="Helical" evidence="3">
    <location>
        <begin position="124"/>
        <end position="148"/>
    </location>
</feature>
<sequence>MSLINELLWATFGLFLTIGGTFLGAVLALPSFDAGSFSLQIHSLNVSYQIGAVLLVGCLGGRNAGALSQIAYILLGLTGLDIFNQGGGLDYIHKPSFGYLLGFIPAAWVCGQLAFDRLPRIESLAFSCLCGLGLIHLTGLGYLFISYLSGWLENPSNLSLWDMITRFSFVQIPGQLAVVCAVTVVAFTLRQMMFY</sequence>
<dbReference type="PANTHER" id="PTHR34295">
    <property type="entry name" value="BIOTIN TRANSPORTER BIOY"/>
    <property type="match status" value="1"/>
</dbReference>
<comment type="similarity">
    <text evidence="1 2">Belongs to the BioY family.</text>
</comment>
<evidence type="ECO:0000256" key="2">
    <source>
        <dbReference type="PIRNR" id="PIRNR016661"/>
    </source>
</evidence>
<keyword evidence="3" id="KW-0812">Transmembrane</keyword>
<dbReference type="GO" id="GO:0015225">
    <property type="term" value="F:biotin transmembrane transporter activity"/>
    <property type="evidence" value="ECO:0007669"/>
    <property type="project" value="UniProtKB-UniRule"/>
</dbReference>
<organism evidence="4">
    <name type="scientific">Oscillatoriales cyanobacterium SpSt-418</name>
    <dbReference type="NCBI Taxonomy" id="2282169"/>
    <lineage>
        <taxon>Bacteria</taxon>
        <taxon>Bacillati</taxon>
        <taxon>Cyanobacteriota</taxon>
        <taxon>Cyanophyceae</taxon>
        <taxon>Oscillatoriophycideae</taxon>
        <taxon>Oscillatoriales</taxon>
    </lineage>
</organism>
<feature type="transmembrane region" description="Helical" evidence="3">
    <location>
        <begin position="7"/>
        <end position="29"/>
    </location>
</feature>
<dbReference type="InterPro" id="IPR003784">
    <property type="entry name" value="BioY"/>
</dbReference>
<dbReference type="PANTHER" id="PTHR34295:SF1">
    <property type="entry name" value="BIOTIN TRANSPORTER BIOY"/>
    <property type="match status" value="1"/>
</dbReference>
<gene>
    <name evidence="4" type="ORF">ENR64_18250</name>
</gene>
<name>A0A7C3PJK8_9CYAN</name>
<dbReference type="Gene3D" id="1.10.1760.20">
    <property type="match status" value="1"/>
</dbReference>
<comment type="subcellular location">
    <subcellularLocation>
        <location evidence="2">Cell membrane</location>
        <topology evidence="2">Multi-pass membrane protein</topology>
    </subcellularLocation>
</comment>
<dbReference type="AlphaFoldDB" id="A0A7C3PJK8"/>